<evidence type="ECO:0008006" key="3">
    <source>
        <dbReference type="Google" id="ProtNLM"/>
    </source>
</evidence>
<gene>
    <name evidence="1" type="ORF">DET55_1462</name>
</gene>
<comment type="caution">
    <text evidence="1">The sequence shown here is derived from an EMBL/GenBank/DDBJ whole genome shotgun (WGS) entry which is preliminary data.</text>
</comment>
<dbReference type="Proteomes" id="UP000256530">
    <property type="component" value="Unassembled WGS sequence"/>
</dbReference>
<organism evidence="1 2">
    <name type="scientific">Bacillus mycoides</name>
    <dbReference type="NCBI Taxonomy" id="1405"/>
    <lineage>
        <taxon>Bacteria</taxon>
        <taxon>Bacillati</taxon>
        <taxon>Bacillota</taxon>
        <taxon>Bacilli</taxon>
        <taxon>Bacillales</taxon>
        <taxon>Bacillaceae</taxon>
        <taxon>Bacillus</taxon>
        <taxon>Bacillus cereus group</taxon>
    </lineage>
</organism>
<reference evidence="1 2" key="1">
    <citation type="submission" date="2018-08" db="EMBL/GenBank/DDBJ databases">
        <title>Freshwater and sediment microbial communities from various areas in North America, analyzing microbe dynamics in response to fracking.</title>
        <authorList>
            <person name="Lamendella R."/>
        </authorList>
    </citation>
    <scope>NUCLEOTIDE SEQUENCE [LARGE SCALE GENOMIC DNA]</scope>
    <source>
        <strain evidence="1 2">DB-1</strain>
    </source>
</reference>
<dbReference type="AlphaFoldDB" id="A0A3D9TKC2"/>
<proteinExistence type="predicted"/>
<name>A0A3D9TKC2_BACMY</name>
<sequence>MWALLAGEWKNSELLSYTEECTLKELDEKFALILQGKLKGRTVVKMK</sequence>
<dbReference type="EMBL" id="QTTY01000046">
    <property type="protein sequence ID" value="REF17622.1"/>
    <property type="molecule type" value="Genomic_DNA"/>
</dbReference>
<dbReference type="Gene3D" id="3.40.50.720">
    <property type="entry name" value="NAD(P)-binding Rossmann-like Domain"/>
    <property type="match status" value="1"/>
</dbReference>
<accession>A0A3D9TKC2</accession>
<protein>
    <recommendedName>
        <fullName evidence="3">Alcohol dehydrogenase</fullName>
    </recommendedName>
</protein>
<evidence type="ECO:0000313" key="1">
    <source>
        <dbReference type="EMBL" id="REF17622.1"/>
    </source>
</evidence>
<evidence type="ECO:0000313" key="2">
    <source>
        <dbReference type="Proteomes" id="UP000256530"/>
    </source>
</evidence>
<dbReference type="Gene3D" id="3.90.180.10">
    <property type="entry name" value="Medium-chain alcohol dehydrogenases, catalytic domain"/>
    <property type="match status" value="1"/>
</dbReference>